<keyword evidence="9" id="KW-1185">Reference proteome</keyword>
<evidence type="ECO:0000256" key="7">
    <source>
        <dbReference type="ARBA" id="ARBA00023288"/>
    </source>
</evidence>
<evidence type="ECO:0000256" key="6">
    <source>
        <dbReference type="ARBA" id="ARBA00023136"/>
    </source>
</evidence>
<dbReference type="AlphaFoldDB" id="A0A6A4KED3"/>
<evidence type="ECO:0000256" key="1">
    <source>
        <dbReference type="ARBA" id="ARBA00004589"/>
    </source>
</evidence>
<keyword evidence="2" id="KW-0325">Glycoprotein</keyword>
<dbReference type="EMBL" id="WIXP02000002">
    <property type="protein sequence ID" value="KAF6215416.1"/>
    <property type="molecule type" value="Genomic_DNA"/>
</dbReference>
<comment type="caution">
    <text evidence="8">The sequence shown here is derived from an EMBL/GenBank/DDBJ whole genome shotgun (WGS) entry which is preliminary data.</text>
</comment>
<evidence type="ECO:0000256" key="2">
    <source>
        <dbReference type="ARBA" id="ARBA00022622"/>
    </source>
</evidence>
<keyword evidence="6" id="KW-0472">Membrane</keyword>
<dbReference type="InterPro" id="IPR050975">
    <property type="entry name" value="Sleep_regulator"/>
</dbReference>
<dbReference type="GO" id="GO:0098552">
    <property type="term" value="C:side of membrane"/>
    <property type="evidence" value="ECO:0007669"/>
    <property type="project" value="UniProtKB-KW"/>
</dbReference>
<keyword evidence="7" id="KW-0449">Lipoprotein</keyword>
<organism evidence="8 9">
    <name type="scientific">Apolygus lucorum</name>
    <name type="common">Small green plant bug</name>
    <name type="synonym">Lygocoris lucorum</name>
    <dbReference type="NCBI Taxonomy" id="248454"/>
    <lineage>
        <taxon>Eukaryota</taxon>
        <taxon>Metazoa</taxon>
        <taxon>Ecdysozoa</taxon>
        <taxon>Arthropoda</taxon>
        <taxon>Hexapoda</taxon>
        <taxon>Insecta</taxon>
        <taxon>Pterygota</taxon>
        <taxon>Neoptera</taxon>
        <taxon>Paraneoptera</taxon>
        <taxon>Hemiptera</taxon>
        <taxon>Heteroptera</taxon>
        <taxon>Panheteroptera</taxon>
        <taxon>Cimicomorpha</taxon>
        <taxon>Miridae</taxon>
        <taxon>Mirini</taxon>
        <taxon>Apolygus</taxon>
    </lineage>
</organism>
<dbReference type="PANTHER" id="PTHR33562">
    <property type="entry name" value="ATILLA, ISOFORM B-RELATED-RELATED"/>
    <property type="match status" value="1"/>
</dbReference>
<keyword evidence="4" id="KW-0732">Signal</keyword>
<keyword evidence="2" id="KW-0336">GPI-anchor</keyword>
<comment type="subcellular location">
    <subcellularLocation>
        <location evidence="1">Membrane</location>
        <topology evidence="1">Lipid-anchor</topology>
        <topology evidence="1">GPI-anchor</topology>
    </subcellularLocation>
</comment>
<evidence type="ECO:0000313" key="8">
    <source>
        <dbReference type="EMBL" id="KAF6215416.1"/>
    </source>
</evidence>
<gene>
    <name evidence="8" type="ORF">GE061_010168</name>
</gene>
<evidence type="ECO:0008006" key="10">
    <source>
        <dbReference type="Google" id="ProtNLM"/>
    </source>
</evidence>
<keyword evidence="3" id="KW-0812">Transmembrane</keyword>
<evidence type="ECO:0000256" key="3">
    <source>
        <dbReference type="ARBA" id="ARBA00022692"/>
    </source>
</evidence>
<sequence length="216" mass="24304">MRNSTGINLAQSVSMMSSYNFAQATVFYILTLLNRAKGKDVSECYNCYSTDTEGCMDPYAGRYAYNSNILIPDCNYDMARNFHSSLMYVLTRDTHEATVTKIDEGYIPKWDGISDVDSFQCCKALFQVTVAEKADRYVVRGCCCNPISYDQCRETSMIIQNLTDLAPKNTTYNLEHCSFCGSDRCNSSYTSSVDGFLATIFILSVLMITFRNGVTF</sequence>
<keyword evidence="5" id="KW-1133">Transmembrane helix</keyword>
<evidence type="ECO:0000256" key="4">
    <source>
        <dbReference type="ARBA" id="ARBA00022729"/>
    </source>
</evidence>
<evidence type="ECO:0000256" key="5">
    <source>
        <dbReference type="ARBA" id="ARBA00022989"/>
    </source>
</evidence>
<evidence type="ECO:0000313" key="9">
    <source>
        <dbReference type="Proteomes" id="UP000466442"/>
    </source>
</evidence>
<protein>
    <recommendedName>
        <fullName evidence="10">Protein quiver</fullName>
    </recommendedName>
</protein>
<name>A0A6A4KED3_APOLU</name>
<accession>A0A6A4KED3</accession>
<dbReference type="Proteomes" id="UP000466442">
    <property type="component" value="Unassembled WGS sequence"/>
</dbReference>
<proteinExistence type="predicted"/>
<dbReference type="PANTHER" id="PTHR33562:SF2">
    <property type="entry name" value="PROTEIN QUIVER"/>
    <property type="match status" value="1"/>
</dbReference>
<reference evidence="8" key="1">
    <citation type="journal article" date="2021" name="Mol. Ecol. Resour.">
        <title>Apolygus lucorum genome provides insights into omnivorousness and mesophyll feeding.</title>
        <authorList>
            <person name="Liu Y."/>
            <person name="Liu H."/>
            <person name="Wang H."/>
            <person name="Huang T."/>
            <person name="Liu B."/>
            <person name="Yang B."/>
            <person name="Yin L."/>
            <person name="Li B."/>
            <person name="Zhang Y."/>
            <person name="Zhang S."/>
            <person name="Jiang F."/>
            <person name="Zhang X."/>
            <person name="Ren Y."/>
            <person name="Wang B."/>
            <person name="Wang S."/>
            <person name="Lu Y."/>
            <person name="Wu K."/>
            <person name="Fan W."/>
            <person name="Wang G."/>
        </authorList>
    </citation>
    <scope>NUCLEOTIDE SEQUENCE</scope>
    <source>
        <strain evidence="8">12Hb</strain>
    </source>
</reference>